<dbReference type="InParanoid" id="Q54KP0"/>
<dbReference type="AlphaFoldDB" id="Q54KP0"/>
<dbReference type="InterPro" id="IPR000467">
    <property type="entry name" value="G_patch_dom"/>
</dbReference>
<dbReference type="KEGG" id="ddi:DDB_G0287223"/>
<accession>Q54KP0</accession>
<dbReference type="GeneID" id="8626014"/>
<reference evidence="3 4" key="1">
    <citation type="journal article" date="2005" name="Nature">
        <title>The genome of the social amoeba Dictyostelium discoideum.</title>
        <authorList>
            <consortium name="The Dictyostelium discoideum Sequencing Consortium"/>
            <person name="Eichinger L."/>
            <person name="Pachebat J.A."/>
            <person name="Glockner G."/>
            <person name="Rajandream M.A."/>
            <person name="Sucgang R."/>
            <person name="Berriman M."/>
            <person name="Song J."/>
            <person name="Olsen R."/>
            <person name="Szafranski K."/>
            <person name="Xu Q."/>
            <person name="Tunggal B."/>
            <person name="Kummerfeld S."/>
            <person name="Madera M."/>
            <person name="Konfortov B.A."/>
            <person name="Rivero F."/>
            <person name="Bankier A.T."/>
            <person name="Lehmann R."/>
            <person name="Hamlin N."/>
            <person name="Davies R."/>
            <person name="Gaudet P."/>
            <person name="Fey P."/>
            <person name="Pilcher K."/>
            <person name="Chen G."/>
            <person name="Saunders D."/>
            <person name="Sodergren E."/>
            <person name="Davis P."/>
            <person name="Kerhornou A."/>
            <person name="Nie X."/>
            <person name="Hall N."/>
            <person name="Anjard C."/>
            <person name="Hemphill L."/>
            <person name="Bason N."/>
            <person name="Farbrother P."/>
            <person name="Desany B."/>
            <person name="Just E."/>
            <person name="Morio T."/>
            <person name="Rost R."/>
            <person name="Churcher C."/>
            <person name="Cooper J."/>
            <person name="Haydock S."/>
            <person name="van Driessche N."/>
            <person name="Cronin A."/>
            <person name="Goodhead I."/>
            <person name="Muzny D."/>
            <person name="Mourier T."/>
            <person name="Pain A."/>
            <person name="Lu M."/>
            <person name="Harper D."/>
            <person name="Lindsay R."/>
            <person name="Hauser H."/>
            <person name="James K."/>
            <person name="Quiles M."/>
            <person name="Madan Babu M."/>
            <person name="Saito T."/>
            <person name="Buchrieser C."/>
            <person name="Wardroper A."/>
            <person name="Felder M."/>
            <person name="Thangavelu M."/>
            <person name="Johnson D."/>
            <person name="Knights A."/>
            <person name="Loulseged H."/>
            <person name="Mungall K."/>
            <person name="Oliver K."/>
            <person name="Price C."/>
            <person name="Quail M.A."/>
            <person name="Urushihara H."/>
            <person name="Hernandez J."/>
            <person name="Rabbinowitsch E."/>
            <person name="Steffen D."/>
            <person name="Sanders M."/>
            <person name="Ma J."/>
            <person name="Kohara Y."/>
            <person name="Sharp S."/>
            <person name="Simmonds M."/>
            <person name="Spiegler S."/>
            <person name="Tivey A."/>
            <person name="Sugano S."/>
            <person name="White B."/>
            <person name="Walker D."/>
            <person name="Woodward J."/>
            <person name="Winckler T."/>
            <person name="Tanaka Y."/>
            <person name="Shaulsky G."/>
            <person name="Schleicher M."/>
            <person name="Weinstock G."/>
            <person name="Rosenthal A."/>
            <person name="Cox E.C."/>
            <person name="Chisholm R.L."/>
            <person name="Gibbs R."/>
            <person name="Loomis W.F."/>
            <person name="Platzer M."/>
            <person name="Kay R.R."/>
            <person name="Williams J."/>
            <person name="Dear P.H."/>
            <person name="Noegel A.A."/>
            <person name="Barrell B."/>
            <person name="Kuspa A."/>
        </authorList>
    </citation>
    <scope>NUCLEOTIDE SEQUENCE [LARGE SCALE GENOMIC DNA]</scope>
    <source>
        <strain evidence="3 4">AX4</strain>
    </source>
</reference>
<evidence type="ECO:0000313" key="4">
    <source>
        <dbReference type="Proteomes" id="UP000002195"/>
    </source>
</evidence>
<dbReference type="Pfam" id="PF01585">
    <property type="entry name" value="G-patch"/>
    <property type="match status" value="1"/>
</dbReference>
<dbReference type="Proteomes" id="UP000002195">
    <property type="component" value="Unassembled WGS sequence"/>
</dbReference>
<organism evidence="3 4">
    <name type="scientific">Dictyostelium discoideum</name>
    <name type="common">Social amoeba</name>
    <dbReference type="NCBI Taxonomy" id="44689"/>
    <lineage>
        <taxon>Eukaryota</taxon>
        <taxon>Amoebozoa</taxon>
        <taxon>Evosea</taxon>
        <taxon>Eumycetozoa</taxon>
        <taxon>Dictyostelia</taxon>
        <taxon>Dictyosteliales</taxon>
        <taxon>Dictyosteliaceae</taxon>
        <taxon>Dictyostelium</taxon>
    </lineage>
</organism>
<name>Q54KP0_DICDI</name>
<dbReference type="GO" id="GO:0003676">
    <property type="term" value="F:nucleic acid binding"/>
    <property type="evidence" value="ECO:0007669"/>
    <property type="project" value="InterPro"/>
</dbReference>
<dbReference type="EMBL" id="AAFI02000099">
    <property type="protein sequence ID" value="EAL63813.1"/>
    <property type="molecule type" value="Genomic_DNA"/>
</dbReference>
<gene>
    <name evidence="3" type="ORF">DDB_G0287223</name>
</gene>
<dbReference type="PaxDb" id="44689-DDB0187370"/>
<evidence type="ECO:0000256" key="1">
    <source>
        <dbReference type="SAM" id="MobiDB-lite"/>
    </source>
</evidence>
<feature type="domain" description="G-patch" evidence="2">
    <location>
        <begin position="1"/>
        <end position="36"/>
    </location>
</feature>
<evidence type="ECO:0000313" key="3">
    <source>
        <dbReference type="EMBL" id="EAL63813.1"/>
    </source>
</evidence>
<proteinExistence type="predicted"/>
<evidence type="ECO:0000259" key="2">
    <source>
        <dbReference type="PROSITE" id="PS50174"/>
    </source>
</evidence>
<protein>
    <recommendedName>
        <fullName evidence="2">G-patch domain-containing protein</fullName>
    </recommendedName>
</protein>
<feature type="region of interest" description="Disordered" evidence="1">
    <location>
        <begin position="1"/>
        <end position="20"/>
    </location>
</feature>
<comment type="caution">
    <text evidence="3">The sequence shown here is derived from an EMBL/GenBank/DDBJ whole genome shotgun (WGS) entry which is preliminary data.</text>
</comment>
<sequence>MNWSDGEGLGKDNQSKINPIKVEKKNNKLGLGKINKNNNSKNIIQIFGKEKIPKMVFMKIRKI</sequence>
<dbReference type="PROSITE" id="PS50174">
    <property type="entry name" value="G_PATCH"/>
    <property type="match status" value="1"/>
</dbReference>
<dbReference type="HOGENOM" id="CLU_2890474_0_0_1"/>
<dbReference type="RefSeq" id="XP_637317.1">
    <property type="nucleotide sequence ID" value="XM_632225.1"/>
</dbReference>
<keyword evidence="4" id="KW-1185">Reference proteome</keyword>
<dbReference type="FunCoup" id="Q54KP0">
    <property type="interactions" value="1"/>
</dbReference>